<feature type="transmembrane region" description="Helical" evidence="2">
    <location>
        <begin position="28"/>
        <end position="47"/>
    </location>
</feature>
<sequence>MSKKIFPAEILNFTIETQIAKNTVKSQAIYVTLLASLIIAIGLLPIIHIDVSVQNRGIIRPDSEVTQIMSPAQGKIDKLFFNENDMVLAGDTLLTINSSRVFNQLEYTKERLQELESYINDLDVLLQELSPSAFNPVSTLHTASYQRQYKEFKELINQANQVYIKKKRDYHRSKKLFEGEAISQVEFENSRFEFDRSLADFKALHLSQLTKWSDELQGYKNEREKITSEVNKIKEDQRDYVVIAPVSGSIQELRGLAVGVQIFPNQSLLKISPDSELVVETYISPSDIGLIKMDQKVNFQIDAFNYNQWGFASGAVKEIASDITIKDNQPFFRVICSMKETSLSLKNGYTGRLKKGMTLNSRFIIAKRSLWQLLYDKMDDWLNPNA</sequence>
<evidence type="ECO:0000313" key="5">
    <source>
        <dbReference type="Proteomes" id="UP000011135"/>
    </source>
</evidence>
<evidence type="ECO:0000313" key="4">
    <source>
        <dbReference type="EMBL" id="ELR69057.1"/>
    </source>
</evidence>
<name>L8JNV2_9BACT</name>
<organism evidence="4 5">
    <name type="scientific">Fulvivirga imtechensis AK7</name>
    <dbReference type="NCBI Taxonomy" id="1237149"/>
    <lineage>
        <taxon>Bacteria</taxon>
        <taxon>Pseudomonadati</taxon>
        <taxon>Bacteroidota</taxon>
        <taxon>Cytophagia</taxon>
        <taxon>Cytophagales</taxon>
        <taxon>Fulvivirgaceae</taxon>
        <taxon>Fulvivirga</taxon>
    </lineage>
</organism>
<dbReference type="InterPro" id="IPR050739">
    <property type="entry name" value="MFP"/>
</dbReference>
<dbReference type="InterPro" id="IPR058982">
    <property type="entry name" value="Beta-barrel_AprE"/>
</dbReference>
<comment type="caution">
    <text evidence="4">The sequence shown here is derived from an EMBL/GenBank/DDBJ whole genome shotgun (WGS) entry which is preliminary data.</text>
</comment>
<gene>
    <name evidence="4" type="ORF">C900_05446</name>
</gene>
<feature type="coiled-coil region" evidence="1">
    <location>
        <begin position="209"/>
        <end position="236"/>
    </location>
</feature>
<dbReference type="AlphaFoldDB" id="L8JNV2"/>
<dbReference type="EMBL" id="AMZN01000084">
    <property type="protein sequence ID" value="ELR69057.1"/>
    <property type="molecule type" value="Genomic_DNA"/>
</dbReference>
<dbReference type="PANTHER" id="PTHR30386:SF28">
    <property type="entry name" value="EXPORTED PROTEIN"/>
    <property type="match status" value="1"/>
</dbReference>
<dbReference type="PRINTS" id="PR01490">
    <property type="entry name" value="RTXTOXIND"/>
</dbReference>
<dbReference type="eggNOG" id="COG0845">
    <property type="taxonomic scope" value="Bacteria"/>
</dbReference>
<dbReference type="Pfam" id="PF26002">
    <property type="entry name" value="Beta-barrel_AprE"/>
    <property type="match status" value="1"/>
</dbReference>
<proteinExistence type="predicted"/>
<feature type="domain" description="AprE-like beta-barrel" evidence="3">
    <location>
        <begin position="277"/>
        <end position="361"/>
    </location>
</feature>
<protein>
    <submittedName>
        <fullName evidence="4">Secretion protein HlyD family protein</fullName>
    </submittedName>
</protein>
<keyword evidence="2" id="KW-0472">Membrane</keyword>
<keyword evidence="5" id="KW-1185">Reference proteome</keyword>
<dbReference type="RefSeq" id="WP_009582537.1">
    <property type="nucleotide sequence ID" value="NZ_AMZN01000084.1"/>
</dbReference>
<keyword evidence="2" id="KW-0812">Transmembrane</keyword>
<dbReference type="PANTHER" id="PTHR30386">
    <property type="entry name" value="MEMBRANE FUSION SUBUNIT OF EMRAB-TOLC MULTIDRUG EFFLUX PUMP"/>
    <property type="match status" value="1"/>
</dbReference>
<evidence type="ECO:0000259" key="3">
    <source>
        <dbReference type="Pfam" id="PF26002"/>
    </source>
</evidence>
<dbReference type="Proteomes" id="UP000011135">
    <property type="component" value="Unassembled WGS sequence"/>
</dbReference>
<reference evidence="4 5" key="1">
    <citation type="submission" date="2012-12" db="EMBL/GenBank/DDBJ databases">
        <title>Genome assembly of Fulvivirga imtechensis AK7.</title>
        <authorList>
            <person name="Nupur N."/>
            <person name="Khatri I."/>
            <person name="Kumar R."/>
            <person name="Subramanian S."/>
            <person name="Pinnaka A."/>
        </authorList>
    </citation>
    <scope>NUCLEOTIDE SEQUENCE [LARGE SCALE GENOMIC DNA]</scope>
    <source>
        <strain evidence="4 5">AK7</strain>
    </source>
</reference>
<dbReference type="Gene3D" id="2.40.30.170">
    <property type="match status" value="1"/>
</dbReference>
<keyword evidence="1" id="KW-0175">Coiled coil</keyword>
<keyword evidence="2" id="KW-1133">Transmembrane helix</keyword>
<evidence type="ECO:0000256" key="1">
    <source>
        <dbReference type="SAM" id="Coils"/>
    </source>
</evidence>
<dbReference type="OrthoDB" id="594147at2"/>
<evidence type="ECO:0000256" key="2">
    <source>
        <dbReference type="SAM" id="Phobius"/>
    </source>
</evidence>
<accession>L8JNV2</accession>
<dbReference type="STRING" id="1237149.C900_05446"/>